<evidence type="ECO:0000256" key="2">
    <source>
        <dbReference type="ARBA" id="ARBA00022692"/>
    </source>
</evidence>
<proteinExistence type="predicted"/>
<dbReference type="EMBL" id="DS985230">
    <property type="protein sequence ID" value="EEY23855.1"/>
    <property type="molecule type" value="Genomic_DNA"/>
</dbReference>
<keyword evidence="8" id="KW-1185">Reference proteome</keyword>
<dbReference type="OrthoDB" id="448280at2759"/>
<evidence type="ECO:0000256" key="4">
    <source>
        <dbReference type="ARBA" id="ARBA00023136"/>
    </source>
</evidence>
<keyword evidence="3 6" id="KW-1133">Transmembrane helix</keyword>
<feature type="transmembrane region" description="Helical" evidence="6">
    <location>
        <begin position="283"/>
        <end position="311"/>
    </location>
</feature>
<feature type="transmembrane region" description="Helical" evidence="6">
    <location>
        <begin position="108"/>
        <end position="130"/>
    </location>
</feature>
<keyword evidence="4 6" id="KW-0472">Membrane</keyword>
<feature type="compositionally biased region" description="Acidic residues" evidence="5">
    <location>
        <begin position="222"/>
        <end position="232"/>
    </location>
</feature>
<sequence length="431" mass="46246">MDPQTRDVSWATIPTDLLLAELTRRKDDGDKTNPQCGSGKRVSYDLALHIGALVLILLLAPSACGNSPFNPDHFGTGVLLATAFVHLLPTAFLSLTDPCLPSFFNEGFPPMAGFVAMVAALTVVALESYLATRGAGHSHSHHYGQFWDEDDDTTPIVHKDGFPANGNTDGLAARREGSHRPSDMAFHDTEATDGLMAGASPLQTGGPVQPPASGPSFKLDRPEEDEEDSDIDLDMHELDAVPMNGLRSRRKPQTPTAPNTPHVVTPDEQARLLRQCVMLEGGILFHSVFIGMAISVATGSTFIVFLIAISFHQTFEGLALGSRIAAIQLPRQSARPWLMVLAFGATTPFGQLIGLVIHKMYDPMSQTGLLMVGFMNSISAGLLLFAGLVQLLSEDFLTEKSYHTLTGKKRWRAYAAVVGGAALMALVGGFA</sequence>
<evidence type="ECO:0000256" key="3">
    <source>
        <dbReference type="ARBA" id="ARBA00022989"/>
    </source>
</evidence>
<dbReference type="InterPro" id="IPR003689">
    <property type="entry name" value="ZIP"/>
</dbReference>
<dbReference type="GO" id="GO:0005886">
    <property type="term" value="C:plasma membrane"/>
    <property type="evidence" value="ECO:0007669"/>
    <property type="project" value="TreeGrafter"/>
</dbReference>
<accession>C9SYJ0</accession>
<feature type="transmembrane region" description="Helical" evidence="6">
    <location>
        <begin position="46"/>
        <end position="65"/>
    </location>
</feature>
<evidence type="ECO:0000313" key="8">
    <source>
        <dbReference type="Proteomes" id="UP000008698"/>
    </source>
</evidence>
<dbReference type="RefSeq" id="XP_002999925.1">
    <property type="nucleotide sequence ID" value="XM_002999879.1"/>
</dbReference>
<gene>
    <name evidence="7" type="ORF">VDBG_09965</name>
</gene>
<dbReference type="eggNOG" id="KOG1558">
    <property type="taxonomic scope" value="Eukaryota"/>
</dbReference>
<feature type="region of interest" description="Disordered" evidence="5">
    <location>
        <begin position="159"/>
        <end position="264"/>
    </location>
</feature>
<protein>
    <submittedName>
        <fullName evidence="7">Zinc-regulated transporter 1</fullName>
    </submittedName>
</protein>
<feature type="transmembrane region" description="Helical" evidence="6">
    <location>
        <begin position="369"/>
        <end position="391"/>
    </location>
</feature>
<feature type="transmembrane region" description="Helical" evidence="6">
    <location>
        <begin position="337"/>
        <end position="357"/>
    </location>
</feature>
<dbReference type="GeneID" id="9531802"/>
<dbReference type="AlphaFoldDB" id="C9SYJ0"/>
<evidence type="ECO:0000256" key="6">
    <source>
        <dbReference type="SAM" id="Phobius"/>
    </source>
</evidence>
<dbReference type="GO" id="GO:0005385">
    <property type="term" value="F:zinc ion transmembrane transporter activity"/>
    <property type="evidence" value="ECO:0007669"/>
    <property type="project" value="TreeGrafter"/>
</dbReference>
<dbReference type="Proteomes" id="UP000008698">
    <property type="component" value="Unassembled WGS sequence"/>
</dbReference>
<comment type="subcellular location">
    <subcellularLocation>
        <location evidence="1">Membrane</location>
        <topology evidence="1">Multi-pass membrane protein</topology>
    </subcellularLocation>
</comment>
<dbReference type="PANTHER" id="PTHR11040:SF60">
    <property type="entry name" value="FAMILY ZINC TRANSPORTER, PUTATIVE (AFU_ORTHOLOGUE AFUA_8G04010)-RELATED"/>
    <property type="match status" value="1"/>
</dbReference>
<evidence type="ECO:0000256" key="1">
    <source>
        <dbReference type="ARBA" id="ARBA00004141"/>
    </source>
</evidence>
<dbReference type="HOGENOM" id="CLU_027089_1_2_1"/>
<name>C9SYJ0_VERA1</name>
<dbReference type="OMA" id="ACDCANT"/>
<organism evidence="8">
    <name type="scientific">Verticillium alfalfae (strain VaMs.102 / ATCC MYA-4576 / FGSC 10136)</name>
    <name type="common">Verticillium wilt of alfalfa</name>
    <name type="synonym">Verticillium albo-atrum</name>
    <dbReference type="NCBI Taxonomy" id="526221"/>
    <lineage>
        <taxon>Eukaryota</taxon>
        <taxon>Fungi</taxon>
        <taxon>Dikarya</taxon>
        <taxon>Ascomycota</taxon>
        <taxon>Pezizomycotina</taxon>
        <taxon>Sordariomycetes</taxon>
        <taxon>Hypocreomycetidae</taxon>
        <taxon>Glomerellales</taxon>
        <taxon>Plectosphaerellaceae</taxon>
        <taxon>Verticillium</taxon>
    </lineage>
</organism>
<evidence type="ECO:0000313" key="7">
    <source>
        <dbReference type="EMBL" id="EEY23855.1"/>
    </source>
</evidence>
<dbReference type="PANTHER" id="PTHR11040">
    <property type="entry name" value="ZINC/IRON TRANSPORTER"/>
    <property type="match status" value="1"/>
</dbReference>
<reference evidence="8" key="1">
    <citation type="journal article" date="2011" name="PLoS Pathog.">
        <title>Comparative genomics yields insights into niche adaptation of plant vascular wilt pathogens.</title>
        <authorList>
            <person name="Klosterman S.J."/>
            <person name="Subbarao K.V."/>
            <person name="Kang S."/>
            <person name="Veronese P."/>
            <person name="Gold S.E."/>
            <person name="Thomma B.P.H.J."/>
            <person name="Chen Z."/>
            <person name="Henrissat B."/>
            <person name="Lee Y.-H."/>
            <person name="Park J."/>
            <person name="Garcia-Pedrajas M.D."/>
            <person name="Barbara D.J."/>
            <person name="Anchieta A."/>
            <person name="de Jonge R."/>
            <person name="Santhanam P."/>
            <person name="Maruthachalam K."/>
            <person name="Atallah Z."/>
            <person name="Amyotte S.G."/>
            <person name="Paz Z."/>
            <person name="Inderbitzin P."/>
            <person name="Hayes R.J."/>
            <person name="Heiman D.I."/>
            <person name="Young S."/>
            <person name="Zeng Q."/>
            <person name="Engels R."/>
            <person name="Galagan J."/>
            <person name="Cuomo C.A."/>
            <person name="Dobinson K.F."/>
            <person name="Ma L.-J."/>
        </authorList>
    </citation>
    <scope>NUCLEOTIDE SEQUENCE [LARGE SCALE GENOMIC DNA]</scope>
    <source>
        <strain evidence="8">VaMs.102 / ATCC MYA-4576 / FGSC 10136</strain>
    </source>
</reference>
<evidence type="ECO:0000256" key="5">
    <source>
        <dbReference type="SAM" id="MobiDB-lite"/>
    </source>
</evidence>
<keyword evidence="2 6" id="KW-0812">Transmembrane</keyword>
<dbReference type="Pfam" id="PF02535">
    <property type="entry name" value="Zip"/>
    <property type="match status" value="1"/>
</dbReference>
<feature type="transmembrane region" description="Helical" evidence="6">
    <location>
        <begin position="411"/>
        <end position="430"/>
    </location>
</feature>
<feature type="compositionally biased region" description="Basic and acidic residues" evidence="5">
    <location>
        <begin position="172"/>
        <end position="190"/>
    </location>
</feature>
<dbReference type="KEGG" id="val:VDBG_09965"/>
<feature type="transmembrane region" description="Helical" evidence="6">
    <location>
        <begin position="77"/>
        <end position="96"/>
    </location>
</feature>